<organism evidence="1 2">
    <name type="scientific">Pleuronectes platessa</name>
    <name type="common">European plaice</name>
    <dbReference type="NCBI Taxonomy" id="8262"/>
    <lineage>
        <taxon>Eukaryota</taxon>
        <taxon>Metazoa</taxon>
        <taxon>Chordata</taxon>
        <taxon>Craniata</taxon>
        <taxon>Vertebrata</taxon>
        <taxon>Euteleostomi</taxon>
        <taxon>Actinopterygii</taxon>
        <taxon>Neopterygii</taxon>
        <taxon>Teleostei</taxon>
        <taxon>Neoteleostei</taxon>
        <taxon>Acanthomorphata</taxon>
        <taxon>Carangaria</taxon>
        <taxon>Pleuronectiformes</taxon>
        <taxon>Pleuronectoidei</taxon>
        <taxon>Pleuronectidae</taxon>
        <taxon>Pleuronectes</taxon>
    </lineage>
</organism>
<gene>
    <name evidence="1" type="ORF">PLEPLA_LOCUS24858</name>
</gene>
<dbReference type="AlphaFoldDB" id="A0A9N7UTJ5"/>
<name>A0A9N7UTJ5_PLEPL</name>
<sequence length="120" mass="13370">MSRTDDGGRTDLRQSQQKSSMIVPSLLLLHGDRAILNEDAQSTVRHNDSHQPLAHVLWLAFVALLFWARCTIVDGLVDEQLAAQPTTTVGYHSVEMTANTRRKQSSERLFSAKIPLCVLS</sequence>
<reference evidence="1" key="1">
    <citation type="submission" date="2020-03" db="EMBL/GenBank/DDBJ databases">
        <authorList>
            <person name="Weist P."/>
        </authorList>
    </citation>
    <scope>NUCLEOTIDE SEQUENCE</scope>
</reference>
<evidence type="ECO:0000313" key="1">
    <source>
        <dbReference type="EMBL" id="CAB1436825.1"/>
    </source>
</evidence>
<dbReference type="Proteomes" id="UP001153269">
    <property type="component" value="Unassembled WGS sequence"/>
</dbReference>
<keyword evidence="2" id="KW-1185">Reference proteome</keyword>
<evidence type="ECO:0000313" key="2">
    <source>
        <dbReference type="Proteomes" id="UP001153269"/>
    </source>
</evidence>
<dbReference type="EMBL" id="CADEAL010001946">
    <property type="protein sequence ID" value="CAB1436825.1"/>
    <property type="molecule type" value="Genomic_DNA"/>
</dbReference>
<proteinExistence type="predicted"/>
<comment type="caution">
    <text evidence="1">The sequence shown here is derived from an EMBL/GenBank/DDBJ whole genome shotgun (WGS) entry which is preliminary data.</text>
</comment>
<protein>
    <submittedName>
        <fullName evidence="1">Uncharacterized protein</fullName>
    </submittedName>
</protein>
<accession>A0A9N7UTJ5</accession>